<reference evidence="2" key="1">
    <citation type="submission" date="2018-08" db="EMBL/GenBank/DDBJ databases">
        <authorList>
            <person name="Blom J."/>
        </authorList>
    </citation>
    <scope>NUCLEOTIDE SEQUENCE [LARGE SCALE GENOMIC DNA]</scope>
    <source>
        <strain evidence="2">CCOS 865</strain>
    </source>
</reference>
<organism evidence="1 2">
    <name type="scientific">Pseudomonas reidholzensis</name>
    <dbReference type="NCBI Taxonomy" id="1785162"/>
    <lineage>
        <taxon>Bacteria</taxon>
        <taxon>Pseudomonadati</taxon>
        <taxon>Pseudomonadota</taxon>
        <taxon>Gammaproteobacteria</taxon>
        <taxon>Pseudomonadales</taxon>
        <taxon>Pseudomonadaceae</taxon>
        <taxon>Pseudomonas</taxon>
    </lineage>
</organism>
<dbReference type="Gene3D" id="3.40.50.720">
    <property type="entry name" value="NAD(P)-binding Rossmann-like Domain"/>
    <property type="match status" value="1"/>
</dbReference>
<dbReference type="SUPFAM" id="SSF51735">
    <property type="entry name" value="NAD(P)-binding Rossmann-fold domains"/>
    <property type="match status" value="1"/>
</dbReference>
<evidence type="ECO:0000313" key="1">
    <source>
        <dbReference type="EMBL" id="SYX90091.1"/>
    </source>
</evidence>
<dbReference type="EMBL" id="UNOZ01000013">
    <property type="protein sequence ID" value="SYX90091.1"/>
    <property type="molecule type" value="Genomic_DNA"/>
</dbReference>
<name>A0A383RUH0_9PSED</name>
<dbReference type="AlphaFoldDB" id="A0A383RUH0"/>
<dbReference type="PANTHER" id="PTHR43544:SF12">
    <property type="entry name" value="NAD(P)-BINDING ROSSMANN-FOLD SUPERFAMILY PROTEIN"/>
    <property type="match status" value="1"/>
</dbReference>
<dbReference type="InterPro" id="IPR002347">
    <property type="entry name" value="SDR_fam"/>
</dbReference>
<accession>A0A383RUH0</accession>
<keyword evidence="2" id="KW-1185">Reference proteome</keyword>
<dbReference type="GO" id="GO:0016491">
    <property type="term" value="F:oxidoreductase activity"/>
    <property type="evidence" value="ECO:0007669"/>
    <property type="project" value="TreeGrafter"/>
</dbReference>
<dbReference type="PANTHER" id="PTHR43544">
    <property type="entry name" value="SHORT-CHAIN DEHYDROGENASE/REDUCTASE"/>
    <property type="match status" value="1"/>
</dbReference>
<dbReference type="PRINTS" id="PR00081">
    <property type="entry name" value="GDHRDH"/>
</dbReference>
<evidence type="ECO:0000313" key="2">
    <source>
        <dbReference type="Proteomes" id="UP000263595"/>
    </source>
</evidence>
<dbReference type="InterPro" id="IPR051468">
    <property type="entry name" value="Fungal_SecMetab_SDRs"/>
</dbReference>
<dbReference type="Pfam" id="PF00106">
    <property type="entry name" value="adh_short"/>
    <property type="match status" value="1"/>
</dbReference>
<protein>
    <submittedName>
        <fullName evidence="1">C-factor</fullName>
    </submittedName>
</protein>
<sequence>MSLIPDLPDPANVLVCGASQGIGLALCAALLARDDVRQVWAASRQATGSSGLAALAEQYGGRLLRVDCDARHEQSLAGLAREISATWQHLHLVISTLGILQEDGAQAEKSLAQLDLAGLQASFASNTFAPVLLLKHLLPLLRKQPATFAALSARVGSIGDNHLGGWYSYRASKAALNQLLHTASIELKRLNSASTVLLLHPGTTDTQLSQPFQANVPAERLFTPAFAAQCILEQVARHGPAHSGTFWAWDGQPVEW</sequence>
<dbReference type="OrthoDB" id="9785826at2"/>
<gene>
    <name evidence="1" type="primary">csgA</name>
    <name evidence="1" type="ORF">CCOS865_02357</name>
</gene>
<dbReference type="Proteomes" id="UP000263595">
    <property type="component" value="Unassembled WGS sequence"/>
</dbReference>
<dbReference type="InterPro" id="IPR036291">
    <property type="entry name" value="NAD(P)-bd_dom_sf"/>
</dbReference>
<proteinExistence type="predicted"/>
<dbReference type="RefSeq" id="WP_119140943.1">
    <property type="nucleotide sequence ID" value="NZ_CBCSFL010000022.1"/>
</dbReference>
<dbReference type="GO" id="GO:0005737">
    <property type="term" value="C:cytoplasm"/>
    <property type="evidence" value="ECO:0007669"/>
    <property type="project" value="TreeGrafter"/>
</dbReference>